<keyword evidence="3" id="KW-1185">Reference proteome</keyword>
<dbReference type="Proteomes" id="UP000772434">
    <property type="component" value="Unassembled WGS sequence"/>
</dbReference>
<name>A0A9P5PYP7_9AGAR</name>
<feature type="region of interest" description="Disordered" evidence="1">
    <location>
        <begin position="352"/>
        <end position="401"/>
    </location>
</feature>
<feature type="compositionally biased region" description="Basic and acidic residues" evidence="1">
    <location>
        <begin position="294"/>
        <end position="303"/>
    </location>
</feature>
<feature type="compositionally biased region" description="Pro residues" evidence="1">
    <location>
        <begin position="312"/>
        <end position="325"/>
    </location>
</feature>
<proteinExistence type="predicted"/>
<evidence type="ECO:0000313" key="2">
    <source>
        <dbReference type="EMBL" id="KAF9070580.1"/>
    </source>
</evidence>
<protein>
    <submittedName>
        <fullName evidence="2">Uncharacterized protein</fullName>
    </submittedName>
</protein>
<feature type="region of interest" description="Disordered" evidence="1">
    <location>
        <begin position="294"/>
        <end position="329"/>
    </location>
</feature>
<feature type="compositionally biased region" description="Basic and acidic residues" evidence="1">
    <location>
        <begin position="357"/>
        <end position="385"/>
    </location>
</feature>
<reference evidence="2" key="1">
    <citation type="submission" date="2020-11" db="EMBL/GenBank/DDBJ databases">
        <authorList>
            <consortium name="DOE Joint Genome Institute"/>
            <person name="Ahrendt S."/>
            <person name="Riley R."/>
            <person name="Andreopoulos W."/>
            <person name="Labutti K."/>
            <person name="Pangilinan J."/>
            <person name="Ruiz-Duenas F.J."/>
            <person name="Barrasa J.M."/>
            <person name="Sanchez-Garcia M."/>
            <person name="Camarero S."/>
            <person name="Miyauchi S."/>
            <person name="Serrano A."/>
            <person name="Linde D."/>
            <person name="Babiker R."/>
            <person name="Drula E."/>
            <person name="Ayuso-Fernandez I."/>
            <person name="Pacheco R."/>
            <person name="Padilla G."/>
            <person name="Ferreira P."/>
            <person name="Barriuso J."/>
            <person name="Kellner H."/>
            <person name="Castanera R."/>
            <person name="Alfaro M."/>
            <person name="Ramirez L."/>
            <person name="Pisabarro A.G."/>
            <person name="Kuo A."/>
            <person name="Tritt A."/>
            <person name="Lipzen A."/>
            <person name="He G."/>
            <person name="Yan M."/>
            <person name="Ng V."/>
            <person name="Cullen D."/>
            <person name="Martin F."/>
            <person name="Rosso M.-N."/>
            <person name="Henrissat B."/>
            <person name="Hibbett D."/>
            <person name="Martinez A.T."/>
            <person name="Grigoriev I.V."/>
        </authorList>
    </citation>
    <scope>NUCLEOTIDE SEQUENCE</scope>
    <source>
        <strain evidence="2">AH 40177</strain>
    </source>
</reference>
<organism evidence="2 3">
    <name type="scientific">Rhodocollybia butyracea</name>
    <dbReference type="NCBI Taxonomy" id="206335"/>
    <lineage>
        <taxon>Eukaryota</taxon>
        <taxon>Fungi</taxon>
        <taxon>Dikarya</taxon>
        <taxon>Basidiomycota</taxon>
        <taxon>Agaricomycotina</taxon>
        <taxon>Agaricomycetes</taxon>
        <taxon>Agaricomycetidae</taxon>
        <taxon>Agaricales</taxon>
        <taxon>Marasmiineae</taxon>
        <taxon>Omphalotaceae</taxon>
        <taxon>Rhodocollybia</taxon>
    </lineage>
</organism>
<gene>
    <name evidence="2" type="ORF">BDP27DRAFT_1446885</name>
</gene>
<comment type="caution">
    <text evidence="2">The sequence shown here is derived from an EMBL/GenBank/DDBJ whole genome shotgun (WGS) entry which is preliminary data.</text>
</comment>
<evidence type="ECO:0000256" key="1">
    <source>
        <dbReference type="SAM" id="MobiDB-lite"/>
    </source>
</evidence>
<feature type="region of interest" description="Disordered" evidence="1">
    <location>
        <begin position="106"/>
        <end position="167"/>
    </location>
</feature>
<evidence type="ECO:0000313" key="3">
    <source>
        <dbReference type="Proteomes" id="UP000772434"/>
    </source>
</evidence>
<dbReference type="EMBL" id="JADNRY010000039">
    <property type="protein sequence ID" value="KAF9070580.1"/>
    <property type="molecule type" value="Genomic_DNA"/>
</dbReference>
<feature type="compositionally biased region" description="Basic residues" evidence="1">
    <location>
        <begin position="386"/>
        <end position="401"/>
    </location>
</feature>
<sequence length="401" mass="45019">MLRFAPFWPMIMIYKIGNDLMVRANCWLSSPASPSFTHHTTRTLSSSFAMLIAPHIHCFGLLLAAMLISDVHAMPMDRAKPEVTYYPLEQPRFTFGDTNSMFPTSNSIHSSYTPPPGSPSHSIYSSDAPPPDPPSKSIHSSNTPPPNPSSNSVHSSDAPPPAQSKSEEYEWDFPYRATVLAHTETVLDLTVAPVDPTKLDIDTDLVFGTADRRQITRSIKDAMGSSNLPRSISYTNKLTETVTTLTGTRGLSVFMLEGLGALCKNRPCVGWRMRSVDNGKLIYVSVYQLDKEGKRDPKVDPYRYPKTKPSSKPSPEPLPEPLPEPSPDDWAAYDKQFWARFPSERFADPEWGVLKQSIDRQHKREIDRRENNRNASSGEKRLKEQGRKRKGAPRKRNLGVH</sequence>
<accession>A0A9P5PYP7</accession>
<dbReference type="AlphaFoldDB" id="A0A9P5PYP7"/>